<dbReference type="InterPro" id="IPR003593">
    <property type="entry name" value="AAA+_ATPase"/>
</dbReference>
<dbReference type="GO" id="GO:0005524">
    <property type="term" value="F:ATP binding"/>
    <property type="evidence" value="ECO:0007669"/>
    <property type="project" value="UniProtKB-KW"/>
</dbReference>
<keyword evidence="4 6" id="KW-0067">ATP-binding</keyword>
<dbReference type="RefSeq" id="WP_138789125.1">
    <property type="nucleotide sequence ID" value="NZ_JBHTGQ010000028.1"/>
</dbReference>
<evidence type="ECO:0000313" key="6">
    <source>
        <dbReference type="EMBL" id="MFC7750791.1"/>
    </source>
</evidence>
<feature type="domain" description="ABC transporter" evidence="5">
    <location>
        <begin position="2"/>
        <end position="239"/>
    </location>
</feature>
<dbReference type="Proteomes" id="UP001596528">
    <property type="component" value="Unassembled WGS sequence"/>
</dbReference>
<evidence type="ECO:0000259" key="5">
    <source>
        <dbReference type="PROSITE" id="PS50893"/>
    </source>
</evidence>
<dbReference type="EMBL" id="JBHTGQ010000028">
    <property type="protein sequence ID" value="MFC7750791.1"/>
    <property type="molecule type" value="Genomic_DNA"/>
</dbReference>
<evidence type="ECO:0000256" key="1">
    <source>
        <dbReference type="ARBA" id="ARBA00004202"/>
    </source>
</evidence>
<keyword evidence="7" id="KW-1185">Reference proteome</keyword>
<organism evidence="6 7">
    <name type="scientific">Paenibacillus thermoaerophilus</name>
    <dbReference type="NCBI Taxonomy" id="1215385"/>
    <lineage>
        <taxon>Bacteria</taxon>
        <taxon>Bacillati</taxon>
        <taxon>Bacillota</taxon>
        <taxon>Bacilli</taxon>
        <taxon>Bacillales</taxon>
        <taxon>Paenibacillaceae</taxon>
        <taxon>Paenibacillus</taxon>
    </lineage>
</organism>
<reference evidence="7" key="1">
    <citation type="journal article" date="2019" name="Int. J. Syst. Evol. Microbiol.">
        <title>The Global Catalogue of Microorganisms (GCM) 10K type strain sequencing project: providing services to taxonomists for standard genome sequencing and annotation.</title>
        <authorList>
            <consortium name="The Broad Institute Genomics Platform"/>
            <consortium name="The Broad Institute Genome Sequencing Center for Infectious Disease"/>
            <person name="Wu L."/>
            <person name="Ma J."/>
        </authorList>
    </citation>
    <scope>NUCLEOTIDE SEQUENCE [LARGE SCALE GENOMIC DNA]</scope>
    <source>
        <strain evidence="7">JCM 18657</strain>
    </source>
</reference>
<keyword evidence="3" id="KW-0547">Nucleotide-binding</keyword>
<protein>
    <submittedName>
        <fullName evidence="6">ABC transporter ATP-binding protein</fullName>
    </submittedName>
</protein>
<dbReference type="InterPro" id="IPR027417">
    <property type="entry name" value="P-loop_NTPase"/>
</dbReference>
<evidence type="ECO:0000256" key="3">
    <source>
        <dbReference type="ARBA" id="ARBA00022741"/>
    </source>
</evidence>
<evidence type="ECO:0000256" key="4">
    <source>
        <dbReference type="ARBA" id="ARBA00022840"/>
    </source>
</evidence>
<dbReference type="PANTHER" id="PTHR43158:SF2">
    <property type="entry name" value="SKFA PEPTIDE EXPORT ATP-BINDING PROTEIN SKFE"/>
    <property type="match status" value="1"/>
</dbReference>
<name>A0ABW2V6B6_9BACL</name>
<evidence type="ECO:0000256" key="2">
    <source>
        <dbReference type="ARBA" id="ARBA00022448"/>
    </source>
</evidence>
<gene>
    <name evidence="6" type="ORF">ACFQWB_12760</name>
</gene>
<accession>A0ABW2V6B6</accession>
<dbReference type="CDD" id="cd03225">
    <property type="entry name" value="ABC_cobalt_CbiO_domain1"/>
    <property type="match status" value="1"/>
</dbReference>
<comment type="caution">
    <text evidence="6">The sequence shown here is derived from an EMBL/GenBank/DDBJ whole genome shotgun (WGS) entry which is preliminary data.</text>
</comment>
<dbReference type="PROSITE" id="PS50893">
    <property type="entry name" value="ABC_TRANSPORTER_2"/>
    <property type="match status" value="1"/>
</dbReference>
<sequence length="255" mass="29228">MITLTNVNFVRERRHILKDVNLRMNRGEQWVVLGRNGSGKTTILEMINGYLFPTSGHIEVLGERYGEADVREVRRRIGYISQSMMEKLTLRDPLWEVVATGALGILRFYEPVAAQLEEEARAMLERHGLSAMADQPLGLLSQGERKKAMLARTLMQRPEILILDEPCAGLDLYEREQFLRMFGSLKDQGMSIVYVTHHLEEIIPLFTHIALIHEGRVAAAGPKTEILTEERIGRIYDVPVRLDWQDGRPWLQVRA</sequence>
<dbReference type="InterPro" id="IPR017871">
    <property type="entry name" value="ABC_transporter-like_CS"/>
</dbReference>
<dbReference type="SUPFAM" id="SSF52540">
    <property type="entry name" value="P-loop containing nucleoside triphosphate hydrolases"/>
    <property type="match status" value="1"/>
</dbReference>
<proteinExistence type="predicted"/>
<dbReference type="InterPro" id="IPR003439">
    <property type="entry name" value="ABC_transporter-like_ATP-bd"/>
</dbReference>
<keyword evidence="2" id="KW-0813">Transport</keyword>
<dbReference type="PROSITE" id="PS00211">
    <property type="entry name" value="ABC_TRANSPORTER_1"/>
    <property type="match status" value="1"/>
</dbReference>
<dbReference type="SMART" id="SM00382">
    <property type="entry name" value="AAA"/>
    <property type="match status" value="1"/>
</dbReference>
<dbReference type="PANTHER" id="PTHR43158">
    <property type="entry name" value="SKFA PEPTIDE EXPORT ATP-BINDING PROTEIN SKFE"/>
    <property type="match status" value="1"/>
</dbReference>
<dbReference type="Pfam" id="PF00005">
    <property type="entry name" value="ABC_tran"/>
    <property type="match status" value="1"/>
</dbReference>
<dbReference type="Gene3D" id="3.40.50.300">
    <property type="entry name" value="P-loop containing nucleotide triphosphate hydrolases"/>
    <property type="match status" value="1"/>
</dbReference>
<dbReference type="InterPro" id="IPR015856">
    <property type="entry name" value="ABC_transpr_CbiO/EcfA_su"/>
</dbReference>
<evidence type="ECO:0000313" key="7">
    <source>
        <dbReference type="Proteomes" id="UP001596528"/>
    </source>
</evidence>
<comment type="subcellular location">
    <subcellularLocation>
        <location evidence="1">Cell membrane</location>
        <topology evidence="1">Peripheral membrane protein</topology>
    </subcellularLocation>
</comment>